<keyword evidence="1" id="KW-1185">Reference proteome</keyword>
<accession>A0A0N5APD6</accession>
<evidence type="ECO:0000313" key="1">
    <source>
        <dbReference type="Proteomes" id="UP000046393"/>
    </source>
</evidence>
<reference evidence="2" key="1">
    <citation type="submission" date="2017-02" db="UniProtKB">
        <authorList>
            <consortium name="WormBaseParasite"/>
        </authorList>
    </citation>
    <scope>IDENTIFICATION</scope>
</reference>
<protein>
    <submittedName>
        <fullName evidence="2">AAA_6 domain-containing protein</fullName>
    </submittedName>
</protein>
<evidence type="ECO:0000313" key="2">
    <source>
        <dbReference type="WBParaSite" id="SMUV_0000650901-mRNA-1"/>
    </source>
</evidence>
<dbReference type="InterPro" id="IPR029021">
    <property type="entry name" value="Prot-tyrosine_phosphatase-like"/>
</dbReference>
<name>A0A0N5APD6_9BILA</name>
<organism evidence="1 2">
    <name type="scientific">Syphacia muris</name>
    <dbReference type="NCBI Taxonomy" id="451379"/>
    <lineage>
        <taxon>Eukaryota</taxon>
        <taxon>Metazoa</taxon>
        <taxon>Ecdysozoa</taxon>
        <taxon>Nematoda</taxon>
        <taxon>Chromadorea</taxon>
        <taxon>Rhabditida</taxon>
        <taxon>Spirurina</taxon>
        <taxon>Oxyuridomorpha</taxon>
        <taxon>Oxyuroidea</taxon>
        <taxon>Oxyuridae</taxon>
        <taxon>Syphacia</taxon>
    </lineage>
</organism>
<dbReference type="AlphaFoldDB" id="A0A0N5APD6"/>
<dbReference type="STRING" id="451379.A0A0N5APD6"/>
<dbReference type="Proteomes" id="UP000046393">
    <property type="component" value="Unplaced"/>
</dbReference>
<dbReference type="WBParaSite" id="SMUV_0000650901-mRNA-1">
    <property type="protein sequence ID" value="SMUV_0000650901-mRNA-1"/>
    <property type="gene ID" value="SMUV_0000650901"/>
</dbReference>
<dbReference type="Gene3D" id="3.90.190.10">
    <property type="entry name" value="Protein tyrosine phosphatase superfamily"/>
    <property type="match status" value="1"/>
</dbReference>
<sequence length="110" mass="12467">MCLENVGYNVNDEVMIDEIIKRLYLSDATSVISLKGQEEVRRLQITHILTVSAMCIPERSQIPGVDYKFLFALDMATQDMFADNLLSGLFLLICLEKVVEIVKLTKVLEV</sequence>
<proteinExistence type="predicted"/>